<reference evidence="1 2" key="1">
    <citation type="journal article" date="2013" name="Genome Biol. Evol.">
        <title>Genomes of Stigonematalean cyanobacteria (subsection V) and the evolution of oxygenic photosynthesis from prokaryotes to plastids.</title>
        <authorList>
            <person name="Dagan T."/>
            <person name="Roettger M."/>
            <person name="Stucken K."/>
            <person name="Landan G."/>
            <person name="Koch R."/>
            <person name="Major P."/>
            <person name="Gould S.B."/>
            <person name="Goremykin V.V."/>
            <person name="Rippka R."/>
            <person name="Tandeau de Marsac N."/>
            <person name="Gugger M."/>
            <person name="Lockhart P.J."/>
            <person name="Allen J.F."/>
            <person name="Brune I."/>
            <person name="Maus I."/>
            <person name="Puhler A."/>
            <person name="Martin W.F."/>
        </authorList>
    </citation>
    <scope>NUCLEOTIDE SEQUENCE [LARGE SCALE GENOMIC DNA]</scope>
    <source>
        <strain evidence="1 2">PCC 7110</strain>
    </source>
</reference>
<evidence type="ECO:0000313" key="2">
    <source>
        <dbReference type="Proteomes" id="UP000076925"/>
    </source>
</evidence>
<keyword evidence="2" id="KW-1185">Reference proteome</keyword>
<dbReference type="EMBL" id="ANNX02000047">
    <property type="protein sequence ID" value="KYC36378.1"/>
    <property type="molecule type" value="Genomic_DNA"/>
</dbReference>
<evidence type="ECO:0000313" key="1">
    <source>
        <dbReference type="EMBL" id="KYC36378.1"/>
    </source>
</evidence>
<dbReference type="Proteomes" id="UP000076925">
    <property type="component" value="Unassembled WGS sequence"/>
</dbReference>
<organism evidence="1 2">
    <name type="scientific">Scytonema hofmannii PCC 7110</name>
    <dbReference type="NCBI Taxonomy" id="128403"/>
    <lineage>
        <taxon>Bacteria</taxon>
        <taxon>Bacillati</taxon>
        <taxon>Cyanobacteriota</taxon>
        <taxon>Cyanophyceae</taxon>
        <taxon>Nostocales</taxon>
        <taxon>Scytonemataceae</taxon>
        <taxon>Scytonema</taxon>
    </lineage>
</organism>
<dbReference type="AlphaFoldDB" id="A0A139WVB4"/>
<dbReference type="STRING" id="128403.WA1_42470"/>
<dbReference type="OrthoDB" id="489678at2"/>
<proteinExistence type="predicted"/>
<protein>
    <submittedName>
        <fullName evidence="1">Uncharacterized protein</fullName>
    </submittedName>
</protein>
<sequence>MTETTTQIPVSELIPMLTAISDRNWERFKEVEKQFVTQHGIEAWEDFFAFRLKPALDRKSDKWLLVQWCSKGIVSVRDVREDD</sequence>
<gene>
    <name evidence="1" type="ORF">WA1_42470</name>
</gene>
<name>A0A139WVB4_9CYAN</name>
<accession>A0A139WVB4</accession>
<dbReference type="RefSeq" id="WP_017748477.1">
    <property type="nucleotide sequence ID" value="NZ_KQ976354.1"/>
</dbReference>
<comment type="caution">
    <text evidence="1">The sequence shown here is derived from an EMBL/GenBank/DDBJ whole genome shotgun (WGS) entry which is preliminary data.</text>
</comment>